<accession>A0A0B7KCI8</accession>
<evidence type="ECO:0000313" key="1">
    <source>
        <dbReference type="EMBL" id="CEO52411.1"/>
    </source>
</evidence>
<sequence>LGGDGASPLKLERRDSKSTGLLQICEQKYHGTFTVEYVFNPFDEVNNFPPPRITSYTDDEYQEAGSEDMKPQLIVPHVMAGGSHEPS</sequence>
<name>A0A0B7KCI8_BIOOC</name>
<reference evidence="1" key="1">
    <citation type="submission" date="2015-01" db="EMBL/GenBank/DDBJ databases">
        <authorList>
            <person name="Durling Mikael"/>
        </authorList>
    </citation>
    <scope>NUCLEOTIDE SEQUENCE</scope>
</reference>
<organism evidence="1">
    <name type="scientific">Bionectria ochroleuca</name>
    <name type="common">Gliocladium roseum</name>
    <dbReference type="NCBI Taxonomy" id="29856"/>
    <lineage>
        <taxon>Eukaryota</taxon>
        <taxon>Fungi</taxon>
        <taxon>Dikarya</taxon>
        <taxon>Ascomycota</taxon>
        <taxon>Pezizomycotina</taxon>
        <taxon>Sordariomycetes</taxon>
        <taxon>Hypocreomycetidae</taxon>
        <taxon>Hypocreales</taxon>
        <taxon>Bionectriaceae</taxon>
        <taxon>Clonostachys</taxon>
    </lineage>
</organism>
<dbReference type="EMBL" id="CDPU01000028">
    <property type="protein sequence ID" value="CEO52411.1"/>
    <property type="molecule type" value="Genomic_DNA"/>
</dbReference>
<gene>
    <name evidence="1" type="ORF">BN869_000008469_1</name>
</gene>
<proteinExistence type="predicted"/>
<dbReference type="AlphaFoldDB" id="A0A0B7KCI8"/>
<feature type="non-terminal residue" evidence="1">
    <location>
        <position position="1"/>
    </location>
</feature>
<protein>
    <submittedName>
        <fullName evidence="1">Uncharacterized protein</fullName>
    </submittedName>
</protein>